<evidence type="ECO:0000313" key="3">
    <source>
        <dbReference type="EMBL" id="MBE2998653.1"/>
    </source>
</evidence>
<reference evidence="3 4" key="1">
    <citation type="submission" date="2020-09" db="EMBL/GenBank/DDBJ databases">
        <title>Diversity and distribution of actinomycetes associated with coral in the coast of Hainan.</title>
        <authorList>
            <person name="Li F."/>
        </authorList>
    </citation>
    <scope>NUCLEOTIDE SEQUENCE [LARGE SCALE GENOMIC DNA]</scope>
    <source>
        <strain evidence="3 4">HNM0947</strain>
    </source>
</reference>
<gene>
    <name evidence="3" type="ORF">IDM40_08045</name>
</gene>
<keyword evidence="2" id="KW-0732">Signal</keyword>
<name>A0ABR9P493_9ACTN</name>
<evidence type="ECO:0000256" key="1">
    <source>
        <dbReference type="SAM" id="MobiDB-lite"/>
    </source>
</evidence>
<feature type="signal peptide" evidence="2">
    <location>
        <begin position="1"/>
        <end position="31"/>
    </location>
</feature>
<feature type="chain" id="PRO_5046776314" evidence="2">
    <location>
        <begin position="32"/>
        <end position="79"/>
    </location>
</feature>
<organism evidence="3 4">
    <name type="scientific">Nocardiopsis coralli</name>
    <dbReference type="NCBI Taxonomy" id="2772213"/>
    <lineage>
        <taxon>Bacteria</taxon>
        <taxon>Bacillati</taxon>
        <taxon>Actinomycetota</taxon>
        <taxon>Actinomycetes</taxon>
        <taxon>Streptosporangiales</taxon>
        <taxon>Nocardiopsidaceae</taxon>
        <taxon>Nocardiopsis</taxon>
    </lineage>
</organism>
<dbReference type="RefSeq" id="WP_193121307.1">
    <property type="nucleotide sequence ID" value="NZ_JADBGI010000006.1"/>
</dbReference>
<evidence type="ECO:0000256" key="2">
    <source>
        <dbReference type="SAM" id="SignalP"/>
    </source>
</evidence>
<dbReference type="Proteomes" id="UP000806528">
    <property type="component" value="Unassembled WGS sequence"/>
</dbReference>
<dbReference type="EMBL" id="JADBGI010000006">
    <property type="protein sequence ID" value="MBE2998653.1"/>
    <property type="molecule type" value="Genomic_DNA"/>
</dbReference>
<keyword evidence="4" id="KW-1185">Reference proteome</keyword>
<accession>A0ABR9P493</accession>
<sequence>MLPSLRSIAALGITTAAGAVFALGAAAPASAQSAQGEAPEQSEHVEQQDATTGDDGLLGPVLGQSGLVTVFIGNYQINH</sequence>
<protein>
    <submittedName>
        <fullName evidence="3">Uncharacterized protein</fullName>
    </submittedName>
</protein>
<feature type="region of interest" description="Disordered" evidence="1">
    <location>
        <begin position="31"/>
        <end position="58"/>
    </location>
</feature>
<comment type="caution">
    <text evidence="3">The sequence shown here is derived from an EMBL/GenBank/DDBJ whole genome shotgun (WGS) entry which is preliminary data.</text>
</comment>
<proteinExistence type="predicted"/>
<evidence type="ECO:0000313" key="4">
    <source>
        <dbReference type="Proteomes" id="UP000806528"/>
    </source>
</evidence>